<dbReference type="InterPro" id="IPR029526">
    <property type="entry name" value="PGBD"/>
</dbReference>
<keyword evidence="5" id="KW-1185">Reference proteome</keyword>
<feature type="compositionally biased region" description="Polar residues" evidence="1">
    <location>
        <begin position="977"/>
        <end position="986"/>
    </location>
</feature>
<feature type="compositionally biased region" description="Acidic residues" evidence="1">
    <location>
        <begin position="926"/>
        <end position="941"/>
    </location>
</feature>
<dbReference type="PANTHER" id="PTHR12521">
    <property type="entry name" value="PROTEIN C6ORF130"/>
    <property type="match status" value="1"/>
</dbReference>
<dbReference type="InterPro" id="IPR036691">
    <property type="entry name" value="Endo/exonu/phosph_ase_sf"/>
</dbReference>
<feature type="domain" description="PiggyBac transposable element-derived protein" evidence="2">
    <location>
        <begin position="1040"/>
        <end position="1394"/>
    </location>
</feature>
<sequence>MALQETKMTEARVPHWKIPGYTTYRKDRTNNAGDVLLAVKNLVPHHPIGIPELHSMEAVGFAVTTTRRPLKVISAYILPTRPVSEEDFQTVLDEDTVIAGDLNAKSMTWNSRTTNTRGRVLEDFLDRITGTTAMGPEEPTFLPSRGLPDVIDIAILRGEQYVAETWTIMEGSSDHNPIILDLELADGNPIPNEPHTVRRVNFDLVRNLIHGNLGPLPEVKTPSDIERAARHLEECINAALTEATSLENINAPNRFRDIPENIRRMITERNRTRRLAQTTLAPADRAELRRKNNEVREALQTHHVRQWESRLQELDPGDCENLRRRRKPPTAIHGERGLVYTNDEKSEAFADSIELQCRDNNHSNQDEDWIDLVHQQVLRLRTTDTSDEILEPASPDEYALAHCVARDLRMSRGIAGEFQRLFGQVDELKRQGGRVGQVLELRSDQRRLYYLISKEKSYQKPTYRTVWEALLDLREKLLTANVLKLAIPRLACGRDGLDWRIIRNMLEFLFRDLRMSRGIAGEFQRLFGQVDELKRQGGRVGQVLELRSDQRRLYYLISKEKSYQKPTYRTVWEALLDLREKLLTANVLKLAIPRLACGRDGLDWRIIRNMLEFLFRDLRMSRGIAGEFQRLFGQVDELKRQGGRVGQVLELRSDQRRLYYLISKEKSYQKPTYRTVWEALLDLREKLLTANVLKLAIPRLACGRDGLDWRIIRNMLEFLFRDLRMSRGIAGEFQRLFGQVDELKRQGGRVGQVLELRSDQRRLYYLISKEKSYQKPTYRTVWEALLDLREKLLTANVLKLAIPRLACGRDGLDWRIIRNMLEFLFRVGMEPICKLTVQRTIQRFNVSGGVKDLPRSGRPVVATTEEKQLDIALSINEDCHSTVILFLFIHEMDTTDWNRPLTDHELEEIINAPDFYDKPSDCSGSEVDDHEEYESAEDSDCEYVPSTDDSDADDPQPGPSKKARKISKTGMQKEARNSQQIDDNVGSSQTQQPPTSQVSLRGKNGHRWSAVAGKTSRIPMKNKTHIIQGPKDIAQEASNPLAGFSLFISDTMIDEIVIHTNNEIQVKSQNYAQEKSTTSLTTSIEIKALIGLLIFSAALKNNHLSTQELFDVNLCGSTYKATMSRERFKFLINCLRFDDKTTRGTRKETDPLAAVRVIWDQLIDNCRNYYKAGSYITIDEQLLAFRGRCPFRMYIPNKPAKYGLKIVMVCDSGTKYMIDASPYLGKKTRTDSMPLAEYYVKTLTTTLRGANRNITMDNWFSSVKLADDLLQDPYKFTMVGTLRKNKREIPSQMLSTQNRQPGDARYCFDKEKTLLSYVPRKNKNVILLSTMHSGSTLTSETTGKPDMIDFYNSTKGGVDTFDQMCGNMSTSRKTKRWPLCMFYGMLNIASINAYVIYTSNTHKLKQKPVNRKLFMIELSRQLISPWLKSRLDMPTLQRSLRSLINNMIPEQPVDGKPIQEPPKRTTCQICPSKKRRMTTNYCE</sequence>
<dbReference type="Gene3D" id="3.60.10.10">
    <property type="entry name" value="Endonuclease/exonuclease/phosphatase"/>
    <property type="match status" value="1"/>
</dbReference>
<dbReference type="Gene3D" id="3.40.220.10">
    <property type="entry name" value="Leucine Aminopeptidase, subunit E, domain 1"/>
    <property type="match status" value="4"/>
</dbReference>
<feature type="region of interest" description="Disordered" evidence="1">
    <location>
        <begin position="912"/>
        <end position="1006"/>
    </location>
</feature>
<dbReference type="OrthoDB" id="7398560at2759"/>
<gene>
    <name evidence="4" type="ORF">CALMAC_LOCUS14086</name>
</gene>
<evidence type="ECO:0000313" key="5">
    <source>
        <dbReference type="Proteomes" id="UP000410492"/>
    </source>
</evidence>
<evidence type="ECO:0000256" key="1">
    <source>
        <dbReference type="SAM" id="MobiDB-lite"/>
    </source>
</evidence>
<accession>A0A653D578</accession>
<dbReference type="GO" id="GO:0003824">
    <property type="term" value="F:catalytic activity"/>
    <property type="evidence" value="ECO:0007669"/>
    <property type="project" value="InterPro"/>
</dbReference>
<proteinExistence type="predicted"/>
<reference evidence="4 5" key="1">
    <citation type="submission" date="2019-01" db="EMBL/GenBank/DDBJ databases">
        <authorList>
            <person name="Sayadi A."/>
        </authorList>
    </citation>
    <scope>NUCLEOTIDE SEQUENCE [LARGE SCALE GENOMIC DNA]</scope>
</reference>
<dbReference type="Proteomes" id="UP000410492">
    <property type="component" value="Unassembled WGS sequence"/>
</dbReference>
<evidence type="ECO:0000313" key="4">
    <source>
        <dbReference type="EMBL" id="VEN54680.1"/>
    </source>
</evidence>
<feature type="domain" description="Endonuclease/exonuclease/phosphatase" evidence="3">
    <location>
        <begin position="71"/>
        <end position="179"/>
    </location>
</feature>
<dbReference type="InterPro" id="IPR005135">
    <property type="entry name" value="Endo/exonuclease/phosphatase"/>
</dbReference>
<evidence type="ECO:0000259" key="3">
    <source>
        <dbReference type="Pfam" id="PF14529"/>
    </source>
</evidence>
<dbReference type="InterPro" id="IPR043472">
    <property type="entry name" value="Macro_dom-like"/>
</dbReference>
<protein>
    <recommendedName>
        <fullName evidence="6">PiggyBac transposable element-derived protein domain-containing protein</fullName>
    </recommendedName>
</protein>
<dbReference type="CDD" id="cd02901">
    <property type="entry name" value="Macro_Poa1p-like"/>
    <property type="match status" value="1"/>
</dbReference>
<feature type="non-terminal residue" evidence="4">
    <location>
        <position position="1483"/>
    </location>
</feature>
<dbReference type="InterPro" id="IPR050892">
    <property type="entry name" value="ADP-ribose_metab_enzymes"/>
</dbReference>
<dbReference type="PANTHER" id="PTHR12521:SF0">
    <property type="entry name" value="ADP-RIBOSE GLYCOHYDROLASE OARD1"/>
    <property type="match status" value="1"/>
</dbReference>
<feature type="compositionally biased region" description="Low complexity" evidence="1">
    <location>
        <begin position="987"/>
        <end position="999"/>
    </location>
</feature>
<evidence type="ECO:0000259" key="2">
    <source>
        <dbReference type="Pfam" id="PF13843"/>
    </source>
</evidence>
<evidence type="ECO:0008006" key="6">
    <source>
        <dbReference type="Google" id="ProtNLM"/>
    </source>
</evidence>
<dbReference type="SUPFAM" id="SSF52949">
    <property type="entry name" value="Macro domain-like"/>
    <property type="match status" value="4"/>
</dbReference>
<dbReference type="Pfam" id="PF13843">
    <property type="entry name" value="DDE_Tnp_1_7"/>
    <property type="match status" value="1"/>
</dbReference>
<dbReference type="Pfam" id="PF14529">
    <property type="entry name" value="Exo_endo_phos_2"/>
    <property type="match status" value="1"/>
</dbReference>
<dbReference type="EMBL" id="CAACVG010009976">
    <property type="protein sequence ID" value="VEN54680.1"/>
    <property type="molecule type" value="Genomic_DNA"/>
</dbReference>
<name>A0A653D578_CALMS</name>
<dbReference type="SUPFAM" id="SSF56219">
    <property type="entry name" value="DNase I-like"/>
    <property type="match status" value="1"/>
</dbReference>
<organism evidence="4 5">
    <name type="scientific">Callosobruchus maculatus</name>
    <name type="common">Southern cowpea weevil</name>
    <name type="synonym">Pulse bruchid</name>
    <dbReference type="NCBI Taxonomy" id="64391"/>
    <lineage>
        <taxon>Eukaryota</taxon>
        <taxon>Metazoa</taxon>
        <taxon>Ecdysozoa</taxon>
        <taxon>Arthropoda</taxon>
        <taxon>Hexapoda</taxon>
        <taxon>Insecta</taxon>
        <taxon>Pterygota</taxon>
        <taxon>Neoptera</taxon>
        <taxon>Endopterygota</taxon>
        <taxon>Coleoptera</taxon>
        <taxon>Polyphaga</taxon>
        <taxon>Cucujiformia</taxon>
        <taxon>Chrysomeloidea</taxon>
        <taxon>Chrysomelidae</taxon>
        <taxon>Bruchinae</taxon>
        <taxon>Bruchini</taxon>
        <taxon>Callosobruchus</taxon>
    </lineage>
</organism>
<dbReference type="GO" id="GO:0140291">
    <property type="term" value="P:peptidyl-glutamate ADP-deribosylation"/>
    <property type="evidence" value="ECO:0007669"/>
    <property type="project" value="TreeGrafter"/>
</dbReference>